<evidence type="ECO:0000313" key="2">
    <source>
        <dbReference type="EMBL" id="QQO09810.1"/>
    </source>
</evidence>
<protein>
    <submittedName>
        <fullName evidence="2">Uncharacterized protein</fullName>
    </submittedName>
</protein>
<accession>A0A7T7XNW0</accession>
<dbReference type="KEGG" id="bhc:JFL75_02560"/>
<sequence length="433" mass="48822">MTRPVIILFLLIFLFSGPAIFSQEAGSELFEFDFDSLFDEPPPLPEDGSSPEKGSSEPAEPSALRTNFRPRGFSIDASYSFIGGFSPGLSEVPWADAERDSEYSYVLGIEASAALALDFQISNSMRVRQVTGFSFPSLNLEIKEFFLDYNFSERVFARAGKFTANWGISRNYEFANLLSRIPSVITSPGDPYMFKLDIPIGIGGAQLIALTRRGFMDYDGNSDPSFKEIGYGGKYNLAFRRADIDLSVFYHDLLPLYGAFSVKSTLFRKTEVYAEGLISVSHENWDNVRLSGNIGFIQDFLADKLTVNAEFFYNGEKNALWYEPENDIKEAEVSSLVGGINTALNVVWRPVNWKSFRIYGRFLYGYEENTGLFVPGISFSPFENMTVYLIGNIALGSYDGTYYRQNEDKRNRPFGVTLAVQVSGNYRYGWYEH</sequence>
<evidence type="ECO:0000313" key="3">
    <source>
        <dbReference type="Proteomes" id="UP000595917"/>
    </source>
</evidence>
<keyword evidence="3" id="KW-1185">Reference proteome</keyword>
<proteinExistence type="predicted"/>
<dbReference type="AlphaFoldDB" id="A0A7T7XNW0"/>
<dbReference type="EMBL" id="CP067089">
    <property type="protein sequence ID" value="QQO09810.1"/>
    <property type="molecule type" value="Genomic_DNA"/>
</dbReference>
<reference evidence="2" key="1">
    <citation type="submission" date="2021-01" db="EMBL/GenBank/DDBJ databases">
        <title>Description of Breznakiella homolactica.</title>
        <authorList>
            <person name="Song Y."/>
            <person name="Brune A."/>
        </authorList>
    </citation>
    <scope>NUCLEOTIDE SEQUENCE</scope>
    <source>
        <strain evidence="2">RmG30</strain>
    </source>
</reference>
<dbReference type="RefSeq" id="WP_215627113.1">
    <property type="nucleotide sequence ID" value="NZ_CP067089.2"/>
</dbReference>
<evidence type="ECO:0000256" key="1">
    <source>
        <dbReference type="SAM" id="MobiDB-lite"/>
    </source>
</evidence>
<dbReference type="Proteomes" id="UP000595917">
    <property type="component" value="Chromosome"/>
</dbReference>
<name>A0A7T7XNW0_9SPIR</name>
<feature type="region of interest" description="Disordered" evidence="1">
    <location>
        <begin position="41"/>
        <end position="66"/>
    </location>
</feature>
<organism evidence="2 3">
    <name type="scientific">Breznakiella homolactica</name>
    <dbReference type="NCBI Taxonomy" id="2798577"/>
    <lineage>
        <taxon>Bacteria</taxon>
        <taxon>Pseudomonadati</taxon>
        <taxon>Spirochaetota</taxon>
        <taxon>Spirochaetia</taxon>
        <taxon>Spirochaetales</taxon>
        <taxon>Breznakiellaceae</taxon>
        <taxon>Breznakiella</taxon>
    </lineage>
</organism>
<gene>
    <name evidence="2" type="ORF">JFL75_02560</name>
</gene>